<accession>A0A9D3PMN8</accession>
<reference evidence="2" key="1">
    <citation type="submission" date="2021-01" db="EMBL/GenBank/DDBJ databases">
        <authorList>
            <person name="Zahm M."/>
            <person name="Roques C."/>
            <person name="Cabau C."/>
            <person name="Klopp C."/>
            <person name="Donnadieu C."/>
            <person name="Jouanno E."/>
            <person name="Lampietro C."/>
            <person name="Louis A."/>
            <person name="Herpin A."/>
            <person name="Echchiki A."/>
            <person name="Berthelot C."/>
            <person name="Parey E."/>
            <person name="Roest-Crollius H."/>
            <person name="Braasch I."/>
            <person name="Postlethwait J."/>
            <person name="Bobe J."/>
            <person name="Montfort J."/>
            <person name="Bouchez O."/>
            <person name="Begum T."/>
            <person name="Mejri S."/>
            <person name="Adams A."/>
            <person name="Chen W.-J."/>
            <person name="Guiguen Y."/>
        </authorList>
    </citation>
    <scope>NUCLEOTIDE SEQUENCE</scope>
    <source>
        <strain evidence="2">YG-15Mar2019-1</strain>
        <tissue evidence="2">Brain</tissue>
    </source>
</reference>
<evidence type="ECO:0000256" key="1">
    <source>
        <dbReference type="SAM" id="MobiDB-lite"/>
    </source>
</evidence>
<sequence>MQHFCRRGGPARGLRPCRTRPSVPFVCRSRETELINEPVDRRACRQLGDGRQERGVRRTKTPAAEGSRTGVGKSRERLLLWDRSRIRAYSADPPRVGRETCSYCGER</sequence>
<keyword evidence="3" id="KW-1185">Reference proteome</keyword>
<comment type="caution">
    <text evidence="2">The sequence shown here is derived from an EMBL/GenBank/DDBJ whole genome shotgun (WGS) entry which is preliminary data.</text>
</comment>
<dbReference type="EMBL" id="JAFDVH010000016">
    <property type="protein sequence ID" value="KAG7462559.1"/>
    <property type="molecule type" value="Genomic_DNA"/>
</dbReference>
<protein>
    <submittedName>
        <fullName evidence="2">Uncharacterized protein</fullName>
    </submittedName>
</protein>
<gene>
    <name evidence="2" type="ORF">MATL_G00186100</name>
</gene>
<evidence type="ECO:0000313" key="3">
    <source>
        <dbReference type="Proteomes" id="UP001046870"/>
    </source>
</evidence>
<proteinExistence type="predicted"/>
<dbReference type="Proteomes" id="UP001046870">
    <property type="component" value="Chromosome 16"/>
</dbReference>
<evidence type="ECO:0000313" key="2">
    <source>
        <dbReference type="EMBL" id="KAG7462559.1"/>
    </source>
</evidence>
<feature type="compositionally biased region" description="Basic and acidic residues" evidence="1">
    <location>
        <begin position="46"/>
        <end position="56"/>
    </location>
</feature>
<dbReference type="AlphaFoldDB" id="A0A9D3PMN8"/>
<name>A0A9D3PMN8_MEGAT</name>
<feature type="region of interest" description="Disordered" evidence="1">
    <location>
        <begin position="46"/>
        <end position="72"/>
    </location>
</feature>
<organism evidence="2 3">
    <name type="scientific">Megalops atlanticus</name>
    <name type="common">Tarpon</name>
    <name type="synonym">Clupea gigantea</name>
    <dbReference type="NCBI Taxonomy" id="7932"/>
    <lineage>
        <taxon>Eukaryota</taxon>
        <taxon>Metazoa</taxon>
        <taxon>Chordata</taxon>
        <taxon>Craniata</taxon>
        <taxon>Vertebrata</taxon>
        <taxon>Euteleostomi</taxon>
        <taxon>Actinopterygii</taxon>
        <taxon>Neopterygii</taxon>
        <taxon>Teleostei</taxon>
        <taxon>Elopiformes</taxon>
        <taxon>Megalopidae</taxon>
        <taxon>Megalops</taxon>
    </lineage>
</organism>